<keyword evidence="7" id="KW-1133">Transmembrane helix</keyword>
<proteinExistence type="predicted"/>
<dbReference type="GO" id="GO:0016020">
    <property type="term" value="C:membrane"/>
    <property type="evidence" value="ECO:0007669"/>
    <property type="project" value="UniProtKB-SubCell"/>
</dbReference>
<evidence type="ECO:0000256" key="1">
    <source>
        <dbReference type="ARBA" id="ARBA00004167"/>
    </source>
</evidence>
<keyword evidence="3" id="KW-0677">Repeat</keyword>
<reference evidence="11 12" key="1">
    <citation type="submission" date="2018-12" db="EMBL/GenBank/DDBJ databases">
        <title>Legionella sp,whole genome shotgun sequence.</title>
        <authorList>
            <person name="Wu H."/>
        </authorList>
    </citation>
    <scope>NUCLEOTIDE SEQUENCE [LARGE SCALE GENOMIC DNA]</scope>
    <source>
        <strain evidence="12">km714</strain>
    </source>
</reference>
<evidence type="ECO:0000256" key="5">
    <source>
        <dbReference type="ARBA" id="ARBA00022803"/>
    </source>
</evidence>
<dbReference type="Pfam" id="PF02661">
    <property type="entry name" value="Fic"/>
    <property type="match status" value="1"/>
</dbReference>
<keyword evidence="6" id="KW-0067">ATP-binding</keyword>
<feature type="active site" evidence="9">
    <location>
        <position position="144"/>
    </location>
</feature>
<dbReference type="InterPro" id="IPR040198">
    <property type="entry name" value="Fido_containing"/>
</dbReference>
<evidence type="ECO:0000256" key="3">
    <source>
        <dbReference type="ARBA" id="ARBA00022737"/>
    </source>
</evidence>
<comment type="subcellular location">
    <subcellularLocation>
        <location evidence="1">Membrane</location>
        <topology evidence="1">Single-pass membrane protein</topology>
    </subcellularLocation>
</comment>
<dbReference type="Proteomes" id="UP000288012">
    <property type="component" value="Unassembled WGS sequence"/>
</dbReference>
<comment type="caution">
    <text evidence="11">The sequence shown here is derived from an EMBL/GenBank/DDBJ whole genome shotgun (WGS) entry which is preliminary data.</text>
</comment>
<gene>
    <name evidence="11" type="ORF">EKM59_10485</name>
</gene>
<evidence type="ECO:0000256" key="4">
    <source>
        <dbReference type="ARBA" id="ARBA00022741"/>
    </source>
</evidence>
<keyword evidence="4" id="KW-0547">Nucleotide-binding</keyword>
<evidence type="ECO:0000256" key="6">
    <source>
        <dbReference type="ARBA" id="ARBA00022840"/>
    </source>
</evidence>
<evidence type="ECO:0000256" key="8">
    <source>
        <dbReference type="ARBA" id="ARBA00023136"/>
    </source>
</evidence>
<keyword evidence="12" id="KW-1185">Reference proteome</keyword>
<evidence type="ECO:0000256" key="7">
    <source>
        <dbReference type="ARBA" id="ARBA00022989"/>
    </source>
</evidence>
<organism evidence="11 12">
    <name type="scientific">Legionella septentrionalis</name>
    <dbReference type="NCBI Taxonomy" id="2498109"/>
    <lineage>
        <taxon>Bacteria</taxon>
        <taxon>Pseudomonadati</taxon>
        <taxon>Pseudomonadota</taxon>
        <taxon>Gammaproteobacteria</taxon>
        <taxon>Legionellales</taxon>
        <taxon>Legionellaceae</taxon>
        <taxon>Legionella</taxon>
    </lineage>
</organism>
<evidence type="ECO:0000313" key="12">
    <source>
        <dbReference type="Proteomes" id="UP000288012"/>
    </source>
</evidence>
<dbReference type="PROSITE" id="PS51459">
    <property type="entry name" value="FIDO"/>
    <property type="match status" value="1"/>
</dbReference>
<evidence type="ECO:0000259" key="10">
    <source>
        <dbReference type="PROSITE" id="PS51459"/>
    </source>
</evidence>
<feature type="domain" description="Fido" evidence="10">
    <location>
        <begin position="62"/>
        <end position="209"/>
    </location>
</feature>
<keyword evidence="5" id="KW-0802">TPR repeat</keyword>
<dbReference type="InterPro" id="IPR036597">
    <property type="entry name" value="Fido-like_dom_sf"/>
</dbReference>
<evidence type="ECO:0000256" key="9">
    <source>
        <dbReference type="PIRSR" id="PIRSR640198-1"/>
    </source>
</evidence>
<accession>A0A433JGV1</accession>
<evidence type="ECO:0000256" key="2">
    <source>
        <dbReference type="ARBA" id="ARBA00022692"/>
    </source>
</evidence>
<sequence length="214" mass="24316">MTGMRDRYAVPNNEGYEPGSNNTVLKNFLGITDLKTIEQLEAKKLEQVSLELIQLYSEDYQFTAEDLCNIHEAWLADIYPSAGKYRTVSMSKGGFPFANPSLIPHLMSKFETKYLKKYTPCKGYDDKTLAAALSIVHLELIIIHPFREGNGRVARLLANLMALQAGKDMLDYTTIDRTQNNTSGYDRYIHAIHAGFKGDYSEIENIFYQLLVKN</sequence>
<dbReference type="EMBL" id="RZGR01000040">
    <property type="protein sequence ID" value="RUQ81512.1"/>
    <property type="molecule type" value="Genomic_DNA"/>
</dbReference>
<keyword evidence="8" id="KW-0472">Membrane</keyword>
<dbReference type="Gene3D" id="1.10.3290.10">
    <property type="entry name" value="Fido-like domain"/>
    <property type="match status" value="1"/>
</dbReference>
<dbReference type="PANTHER" id="PTHR13504">
    <property type="entry name" value="FIDO DOMAIN-CONTAINING PROTEIN DDB_G0283145"/>
    <property type="match status" value="1"/>
</dbReference>
<dbReference type="GO" id="GO:0005524">
    <property type="term" value="F:ATP binding"/>
    <property type="evidence" value="ECO:0007669"/>
    <property type="project" value="UniProtKB-KW"/>
</dbReference>
<name>A0A433JGV1_9GAMM</name>
<dbReference type="InterPro" id="IPR003812">
    <property type="entry name" value="Fido"/>
</dbReference>
<keyword evidence="2" id="KW-0812">Transmembrane</keyword>
<dbReference type="PANTHER" id="PTHR13504:SF34">
    <property type="entry name" value="PROTEIN ADENYLYLTRANSFERASE FICD"/>
    <property type="match status" value="1"/>
</dbReference>
<dbReference type="SUPFAM" id="SSF140931">
    <property type="entry name" value="Fic-like"/>
    <property type="match status" value="1"/>
</dbReference>
<dbReference type="AlphaFoldDB" id="A0A433JGV1"/>
<evidence type="ECO:0000313" key="11">
    <source>
        <dbReference type="EMBL" id="RUQ81512.1"/>
    </source>
</evidence>
<protein>
    <submittedName>
        <fullName evidence="11">Cell filamentation protein Fic</fullName>
    </submittedName>
</protein>